<protein>
    <submittedName>
        <fullName evidence="1">Uncharacterized protein</fullName>
    </submittedName>
</protein>
<dbReference type="SUPFAM" id="SSF47565">
    <property type="entry name" value="Insect pheromone/odorant-binding proteins"/>
    <property type="match status" value="1"/>
</dbReference>
<dbReference type="GO" id="GO:0005549">
    <property type="term" value="F:odorant binding"/>
    <property type="evidence" value="ECO:0007669"/>
    <property type="project" value="InterPro"/>
</dbReference>
<reference evidence="2" key="1">
    <citation type="submission" date="2020-01" db="EMBL/GenBank/DDBJ databases">
        <title>Draft genome sequence of the Termite Coptotermes fromosanus.</title>
        <authorList>
            <person name="Itakura S."/>
            <person name="Yosikawa Y."/>
            <person name="Umezawa K."/>
        </authorList>
    </citation>
    <scope>NUCLEOTIDE SEQUENCE [LARGE SCALE GENOMIC DNA]</scope>
</reference>
<dbReference type="Proteomes" id="UP000502823">
    <property type="component" value="Unassembled WGS sequence"/>
</dbReference>
<accession>A0A6L2QB84</accession>
<dbReference type="OrthoDB" id="8014875at2759"/>
<name>A0A6L2QB84_COPFO</name>
<proteinExistence type="predicted"/>
<evidence type="ECO:0000313" key="1">
    <source>
        <dbReference type="EMBL" id="GFG40298.1"/>
    </source>
</evidence>
<dbReference type="Gene3D" id="1.10.238.20">
    <property type="entry name" value="Pheromone/general odorant binding protein domain"/>
    <property type="match status" value="1"/>
</dbReference>
<organism evidence="1 2">
    <name type="scientific">Coptotermes formosanus</name>
    <name type="common">Formosan subterranean termite</name>
    <dbReference type="NCBI Taxonomy" id="36987"/>
    <lineage>
        <taxon>Eukaryota</taxon>
        <taxon>Metazoa</taxon>
        <taxon>Ecdysozoa</taxon>
        <taxon>Arthropoda</taxon>
        <taxon>Hexapoda</taxon>
        <taxon>Insecta</taxon>
        <taxon>Pterygota</taxon>
        <taxon>Neoptera</taxon>
        <taxon>Polyneoptera</taxon>
        <taxon>Dictyoptera</taxon>
        <taxon>Blattodea</taxon>
        <taxon>Blattoidea</taxon>
        <taxon>Termitoidae</taxon>
        <taxon>Rhinotermitidae</taxon>
        <taxon>Coptotermes</taxon>
    </lineage>
</organism>
<comment type="caution">
    <text evidence="1">The sequence shown here is derived from an EMBL/GenBank/DDBJ whole genome shotgun (WGS) entry which is preliminary data.</text>
</comment>
<sequence length="82" mass="9496">ISGNEFKPTQFKAKVREWFQKYPEKYEMADKVLDTCTVQVKEANPNGGDECSLSPSIMECFHSHKEEVRQHIDTMITERSDA</sequence>
<dbReference type="AlphaFoldDB" id="A0A6L2QB84"/>
<gene>
    <name evidence="1" type="ORF">Cfor_12030</name>
</gene>
<feature type="non-terminal residue" evidence="1">
    <location>
        <position position="1"/>
    </location>
</feature>
<evidence type="ECO:0000313" key="2">
    <source>
        <dbReference type="Proteomes" id="UP000502823"/>
    </source>
</evidence>
<dbReference type="EMBL" id="BLKM01001701">
    <property type="protein sequence ID" value="GFG40298.1"/>
    <property type="molecule type" value="Genomic_DNA"/>
</dbReference>
<dbReference type="InterPro" id="IPR036728">
    <property type="entry name" value="PBP_GOBP_sf"/>
</dbReference>
<dbReference type="InParanoid" id="A0A6L2QB84"/>
<keyword evidence="2" id="KW-1185">Reference proteome</keyword>